<dbReference type="Pfam" id="PF07992">
    <property type="entry name" value="Pyr_redox_2"/>
    <property type="match status" value="1"/>
</dbReference>
<evidence type="ECO:0000256" key="1">
    <source>
        <dbReference type="ARBA" id="ARBA00023002"/>
    </source>
</evidence>
<dbReference type="STRING" id="225324.SAMN02745126_03751"/>
<proteinExistence type="predicted"/>
<dbReference type="GO" id="GO:0004497">
    <property type="term" value="F:monooxygenase activity"/>
    <property type="evidence" value="ECO:0007669"/>
    <property type="project" value="TreeGrafter"/>
</dbReference>
<keyword evidence="1" id="KW-0560">Oxidoreductase</keyword>
<feature type="domain" description="FAD/NAD(P)-binding" evidence="2">
    <location>
        <begin position="177"/>
        <end position="380"/>
    </location>
</feature>
<protein>
    <submittedName>
        <fullName evidence="3">Predicted flavoprotein CzcO associated with the cation diffusion facilitator CzcD</fullName>
    </submittedName>
</protein>
<dbReference type="AlphaFoldDB" id="A0A1T4RBA0"/>
<reference evidence="4" key="1">
    <citation type="submission" date="2017-02" db="EMBL/GenBank/DDBJ databases">
        <authorList>
            <person name="Varghese N."/>
            <person name="Submissions S."/>
        </authorList>
    </citation>
    <scope>NUCLEOTIDE SEQUENCE [LARGE SCALE GENOMIC DNA]</scope>
    <source>
        <strain evidence="4">ATCC 27094</strain>
    </source>
</reference>
<accession>A0A1T4RBA0</accession>
<organism evidence="3 4">
    <name type="scientific">Enhydrobacter aerosaccus</name>
    <dbReference type="NCBI Taxonomy" id="225324"/>
    <lineage>
        <taxon>Bacteria</taxon>
        <taxon>Pseudomonadati</taxon>
        <taxon>Pseudomonadota</taxon>
        <taxon>Alphaproteobacteria</taxon>
        <taxon>Hyphomicrobiales</taxon>
        <taxon>Enhydrobacter</taxon>
    </lineage>
</organism>
<dbReference type="PANTHER" id="PTHR43539:SF68">
    <property type="entry name" value="FLAVIN-BINDING MONOOXYGENASE-LIKE PROTEIN (AFU_ORTHOLOGUE AFUA_4G09220)"/>
    <property type="match status" value="1"/>
</dbReference>
<dbReference type="InterPro" id="IPR032710">
    <property type="entry name" value="NTF2-like_dom_sf"/>
</dbReference>
<dbReference type="Gene3D" id="3.50.50.60">
    <property type="entry name" value="FAD/NAD(P)-binding domain"/>
    <property type="match status" value="1"/>
</dbReference>
<evidence type="ECO:0000313" key="3">
    <source>
        <dbReference type="EMBL" id="SKA13320.1"/>
    </source>
</evidence>
<dbReference type="OrthoDB" id="9808049at2"/>
<evidence type="ECO:0000313" key="4">
    <source>
        <dbReference type="Proteomes" id="UP000190092"/>
    </source>
</evidence>
<evidence type="ECO:0000259" key="2">
    <source>
        <dbReference type="Pfam" id="PF07992"/>
    </source>
</evidence>
<dbReference type="InterPro" id="IPR050982">
    <property type="entry name" value="Auxin_biosynth/cation_transpt"/>
</dbReference>
<dbReference type="SUPFAM" id="SSF54427">
    <property type="entry name" value="NTF2-like"/>
    <property type="match status" value="1"/>
</dbReference>
<dbReference type="EMBL" id="FUWJ01000004">
    <property type="protein sequence ID" value="SKA13320.1"/>
    <property type="molecule type" value="Genomic_DNA"/>
</dbReference>
<name>A0A1T4RBA0_9HYPH</name>
<dbReference type="Proteomes" id="UP000190092">
    <property type="component" value="Unassembled WGS sequence"/>
</dbReference>
<dbReference type="RefSeq" id="WP_085935415.1">
    <property type="nucleotide sequence ID" value="NZ_FUWJ01000004.1"/>
</dbReference>
<gene>
    <name evidence="3" type="ORF">SAMN02745126_03751</name>
</gene>
<dbReference type="PRINTS" id="PR00411">
    <property type="entry name" value="PNDRDTASEI"/>
</dbReference>
<dbReference type="PANTHER" id="PTHR43539">
    <property type="entry name" value="FLAVIN-BINDING MONOOXYGENASE-LIKE PROTEIN (AFU_ORTHOLOGUE AFUA_4G09220)"/>
    <property type="match status" value="1"/>
</dbReference>
<dbReference type="PRINTS" id="PR00368">
    <property type="entry name" value="FADPNR"/>
</dbReference>
<keyword evidence="4" id="KW-1185">Reference proteome</keyword>
<dbReference type="GO" id="GO:0050660">
    <property type="term" value="F:flavin adenine dinucleotide binding"/>
    <property type="evidence" value="ECO:0007669"/>
    <property type="project" value="TreeGrafter"/>
</dbReference>
<dbReference type="InterPro" id="IPR023753">
    <property type="entry name" value="FAD/NAD-binding_dom"/>
</dbReference>
<dbReference type="SUPFAM" id="SSF51905">
    <property type="entry name" value="FAD/NAD(P)-binding domain"/>
    <property type="match status" value="2"/>
</dbReference>
<sequence length="607" mass="66219">MSGSEDLQAIVTTWLGRFETALAGGDVSGLRPLFQDDSHWRDVVALTWTIDTVSGGDALVKALASFATQARPSRFAVDRQRTAPRRVRRAGTETIEAIFRFETALGRGSGIVRLTDDAAGGGPRAWTLLTALDEIKGHEEHVGKSRPRGEAYSRDFRGPNWLDLRKAAMAYEDHDPAVLVVGGGQAGLATAARLSQLQVDTLIVDRWPHIGDNWRHRYHALTLHNQVQVNHMPYMPFPPTWPTYIPKDKLAGWFEAYVEALELNYWPGTEFEAGHYDEQEGRWSVTLRRADGSRRTMHPRHIVMATGASGLPIVPDIPTLGAFRGTVLHSGEYHDSAAWKGKKALVIGTGSSGHDIAQDLHSGGAEVTIVQRSPTLIVNVEPSAQLPYALYDEGPSLEDCDLITVATPLALSRRTHQLLTEQAKNLDRKLLDGLECRGFRLDFGEDGTGWQFKYLTRGGGYYFNVGCSDLIVEGKIGLLQYADIDAFVADGARLKSGAAVAADLVVLATGYRGQEALVGKLLGEDVAARVGPIWGFGDGQELRNMFMRTPQPGLWFIAGSLAQCRIYSKYLALQIKASELGLMPQAESALASSSRATGTKGSRSVMA</sequence>
<dbReference type="InterPro" id="IPR036188">
    <property type="entry name" value="FAD/NAD-bd_sf"/>
</dbReference>